<evidence type="ECO:0000259" key="4">
    <source>
        <dbReference type="SMART" id="SM00534"/>
    </source>
</evidence>
<dbReference type="GO" id="GO:0005829">
    <property type="term" value="C:cytosol"/>
    <property type="evidence" value="ECO:0007669"/>
    <property type="project" value="TreeGrafter"/>
</dbReference>
<evidence type="ECO:0000313" key="5">
    <source>
        <dbReference type="EMBL" id="ROR02931.1"/>
    </source>
</evidence>
<dbReference type="Proteomes" id="UP000276223">
    <property type="component" value="Unassembled WGS sequence"/>
</dbReference>
<feature type="domain" description="DNA mismatch repair proteins mutS family" evidence="4">
    <location>
        <begin position="328"/>
        <end position="504"/>
    </location>
</feature>
<name>A0A3N1VPI2_9BACT</name>
<reference evidence="5 6" key="1">
    <citation type="submission" date="2018-11" db="EMBL/GenBank/DDBJ databases">
        <title>Genomic Encyclopedia of Type Strains, Phase IV (KMG-IV): sequencing the most valuable type-strain genomes for metagenomic binning, comparative biology and taxonomic classification.</title>
        <authorList>
            <person name="Goeker M."/>
        </authorList>
    </citation>
    <scope>NUCLEOTIDE SEQUENCE [LARGE SCALE GENOMIC DNA]</scope>
    <source>
        <strain evidence="5 6">DSM 22027</strain>
    </source>
</reference>
<evidence type="ECO:0000313" key="6">
    <source>
        <dbReference type="Proteomes" id="UP000276223"/>
    </source>
</evidence>
<dbReference type="InterPro" id="IPR045076">
    <property type="entry name" value="MutS"/>
</dbReference>
<comment type="caution">
    <text evidence="5">The sequence shown here is derived from an EMBL/GenBank/DDBJ whole genome shotgun (WGS) entry which is preliminary data.</text>
</comment>
<dbReference type="OrthoDB" id="9808166at2"/>
<dbReference type="Gene3D" id="3.40.50.300">
    <property type="entry name" value="P-loop containing nucleotide triphosphate hydrolases"/>
    <property type="match status" value="1"/>
</dbReference>
<protein>
    <submittedName>
        <fullName evidence="5">MutS-like protein</fullName>
    </submittedName>
</protein>
<accession>A0A3N1VPI2</accession>
<proteinExistence type="predicted"/>
<dbReference type="PANTHER" id="PTHR11361:SF34">
    <property type="entry name" value="DNA MISMATCH REPAIR PROTEIN MSH1, MITOCHONDRIAL"/>
    <property type="match status" value="1"/>
</dbReference>
<dbReference type="RefSeq" id="WP_123288730.1">
    <property type="nucleotide sequence ID" value="NZ_RJVA01000009.1"/>
</dbReference>
<dbReference type="InterPro" id="IPR027417">
    <property type="entry name" value="P-loop_NTPase"/>
</dbReference>
<gene>
    <name evidence="5" type="ORF">EDC27_0174</name>
</gene>
<dbReference type="SMART" id="SM00534">
    <property type="entry name" value="MUTSac"/>
    <property type="match status" value="1"/>
</dbReference>
<dbReference type="GO" id="GO:0005524">
    <property type="term" value="F:ATP binding"/>
    <property type="evidence" value="ECO:0007669"/>
    <property type="project" value="UniProtKB-KW"/>
</dbReference>
<sequence length="508" mass="58716">MVFNSILRDKDGPPFEPTKQPDFFPDLNLDHVIGAITEPKQEYNLNPFFWFPLRDTETIRYRQVVMQDLENETVMEGIKASAEKMSLVRRYLAMAEELDFDYHKKGWILEAARVYCDTVTKLARHLTHVPLRSQGLAAFRDYLKHYIQSPAFRSLATESQHVKEALAEVRYCVIIQSGKFRVKRYEGEGEYSSEVEKTFEKFKQSDARDYLTKVPERSGMSHIEAKILEFVARLYPEPFAALDQFCRQHIPFLDETIQAFDREIQFYVAYLDFIADLKRQGLPFCYPELHATGKETYVHDGFDLALAHARRDSDQAIVLNDFSLQGPERILVVTGPNQGGKTTFARMFGQLHYLASLGCPVPARKARLFVFDHIFTHFERKEDIRHLRGKLEDDLIRIRDILVRATPDSIIILNEIFSSTTVQDALFLSKEIMGRLMDLDVLGVWVTFLDELASLSEKTVSMVALVDSHDPSTRTFKIVRRPADGLAYALSLARKHNLTYEQIKERVR</sequence>
<dbReference type="GO" id="GO:0140664">
    <property type="term" value="F:ATP-dependent DNA damage sensor activity"/>
    <property type="evidence" value="ECO:0007669"/>
    <property type="project" value="InterPro"/>
</dbReference>
<dbReference type="EMBL" id="RJVA01000009">
    <property type="protein sequence ID" value="ROR02931.1"/>
    <property type="molecule type" value="Genomic_DNA"/>
</dbReference>
<dbReference type="SUPFAM" id="SSF52540">
    <property type="entry name" value="P-loop containing nucleoside triphosphate hydrolases"/>
    <property type="match status" value="1"/>
</dbReference>
<evidence type="ECO:0000256" key="1">
    <source>
        <dbReference type="ARBA" id="ARBA00022741"/>
    </source>
</evidence>
<keyword evidence="2" id="KW-0067">ATP-binding</keyword>
<evidence type="ECO:0000256" key="2">
    <source>
        <dbReference type="ARBA" id="ARBA00022840"/>
    </source>
</evidence>
<organism evidence="5 6">
    <name type="scientific">Desulfosoma caldarium</name>
    <dbReference type="NCBI Taxonomy" id="610254"/>
    <lineage>
        <taxon>Bacteria</taxon>
        <taxon>Pseudomonadati</taxon>
        <taxon>Thermodesulfobacteriota</taxon>
        <taxon>Syntrophobacteria</taxon>
        <taxon>Syntrophobacterales</taxon>
        <taxon>Syntrophobacteraceae</taxon>
        <taxon>Desulfosoma</taxon>
    </lineage>
</organism>
<dbReference type="InterPro" id="IPR000432">
    <property type="entry name" value="DNA_mismatch_repair_MutS_C"/>
</dbReference>
<dbReference type="PANTHER" id="PTHR11361">
    <property type="entry name" value="DNA MISMATCH REPAIR PROTEIN MUTS FAMILY MEMBER"/>
    <property type="match status" value="1"/>
</dbReference>
<evidence type="ECO:0000256" key="3">
    <source>
        <dbReference type="ARBA" id="ARBA00023125"/>
    </source>
</evidence>
<dbReference type="Pfam" id="PF00488">
    <property type="entry name" value="MutS_V"/>
    <property type="match status" value="1"/>
</dbReference>
<dbReference type="GO" id="GO:0006298">
    <property type="term" value="P:mismatch repair"/>
    <property type="evidence" value="ECO:0007669"/>
    <property type="project" value="InterPro"/>
</dbReference>
<keyword evidence="3" id="KW-0238">DNA-binding</keyword>
<dbReference type="AlphaFoldDB" id="A0A3N1VPI2"/>
<keyword evidence="6" id="KW-1185">Reference proteome</keyword>
<dbReference type="GO" id="GO:0030983">
    <property type="term" value="F:mismatched DNA binding"/>
    <property type="evidence" value="ECO:0007669"/>
    <property type="project" value="InterPro"/>
</dbReference>
<keyword evidence="1" id="KW-0547">Nucleotide-binding</keyword>